<dbReference type="KEGG" id="same:SAMCFNEI73_Ch3299"/>
<protein>
    <submittedName>
        <fullName evidence="1">Uncharacterized protein</fullName>
    </submittedName>
</protein>
<organism evidence="1 2">
    <name type="scientific">Sinorhizobium americanum</name>
    <dbReference type="NCBI Taxonomy" id="194963"/>
    <lineage>
        <taxon>Bacteria</taxon>
        <taxon>Pseudomonadati</taxon>
        <taxon>Pseudomonadota</taxon>
        <taxon>Alphaproteobacteria</taxon>
        <taxon>Hyphomicrobiales</taxon>
        <taxon>Rhizobiaceae</taxon>
        <taxon>Sinorhizobium/Ensifer group</taxon>
        <taxon>Sinorhizobium</taxon>
    </lineage>
</organism>
<dbReference type="Proteomes" id="UP000182306">
    <property type="component" value="Chromosome"/>
</dbReference>
<evidence type="ECO:0000313" key="2">
    <source>
        <dbReference type="Proteomes" id="UP000182306"/>
    </source>
</evidence>
<name>A0A1L3LR44_9HYPH</name>
<gene>
    <name evidence="1" type="ORF">SAMCFNEI73_Ch3299</name>
</gene>
<dbReference type="EMBL" id="CP013107">
    <property type="protein sequence ID" value="APG92561.1"/>
    <property type="molecule type" value="Genomic_DNA"/>
</dbReference>
<evidence type="ECO:0000313" key="1">
    <source>
        <dbReference type="EMBL" id="APG92561.1"/>
    </source>
</evidence>
<sequence length="40" mass="4571">MRHDRVSCCGMHFIGWVPALPSVRMPHGVTESEERDFTKA</sequence>
<proteinExistence type="predicted"/>
<accession>A0A1L3LR44</accession>
<dbReference type="STRING" id="194963.SAMCFNEI73_Ch3299"/>
<dbReference type="AlphaFoldDB" id="A0A1L3LR44"/>
<reference evidence="1 2" key="1">
    <citation type="submission" date="2015-10" db="EMBL/GenBank/DDBJ databases">
        <title>Genomic differences between typical nodule nitrogen-fixing rhizobial strains and those coming from bean seeds.</title>
        <authorList>
            <person name="Peralta H."/>
            <person name="Aguilar-Vera A."/>
            <person name="Diaz R."/>
            <person name="Mora Y."/>
            <person name="Martinez-Batallar G."/>
            <person name="Salazar E."/>
            <person name="Vargas-Lagunas C."/>
            <person name="Encarnacion S."/>
            <person name="Girard L."/>
            <person name="Mora J."/>
        </authorList>
    </citation>
    <scope>NUCLEOTIDE SEQUENCE [LARGE SCALE GENOMIC DNA]</scope>
    <source>
        <strain evidence="1 2">CFNEI 73</strain>
    </source>
</reference>
<keyword evidence="2" id="KW-1185">Reference proteome</keyword>